<feature type="domain" description="Beta-lactamase-related" evidence="1">
    <location>
        <begin position="64"/>
        <end position="375"/>
    </location>
</feature>
<dbReference type="InterPro" id="IPR001466">
    <property type="entry name" value="Beta-lactam-related"/>
</dbReference>
<proteinExistence type="predicted"/>
<dbReference type="RefSeq" id="WP_220640123.1">
    <property type="nucleotide sequence ID" value="NZ_CP080429.1"/>
</dbReference>
<name>A0ABX8V6N8_9FLAO</name>
<dbReference type="PANTHER" id="PTHR46825">
    <property type="entry name" value="D-ALANYL-D-ALANINE-CARBOXYPEPTIDASE/ENDOPEPTIDASE AMPH"/>
    <property type="match status" value="1"/>
</dbReference>
<dbReference type="InterPro" id="IPR012338">
    <property type="entry name" value="Beta-lactam/transpept-like"/>
</dbReference>
<accession>A0ABX8V6N8</accession>
<dbReference type="Proteomes" id="UP000825381">
    <property type="component" value="Chromosome"/>
</dbReference>
<evidence type="ECO:0000259" key="1">
    <source>
        <dbReference type="Pfam" id="PF00144"/>
    </source>
</evidence>
<dbReference type="PROSITE" id="PS51257">
    <property type="entry name" value="PROKAR_LIPOPROTEIN"/>
    <property type="match status" value="1"/>
</dbReference>
<protein>
    <submittedName>
        <fullName evidence="2">Beta-lactamase family protein</fullName>
    </submittedName>
</protein>
<dbReference type="EMBL" id="CP080429">
    <property type="protein sequence ID" value="QYJ67778.1"/>
    <property type="molecule type" value="Genomic_DNA"/>
</dbReference>
<dbReference type="InterPro" id="IPR050491">
    <property type="entry name" value="AmpC-like"/>
</dbReference>
<dbReference type="SUPFAM" id="SSF56601">
    <property type="entry name" value="beta-lactamase/transpeptidase-like"/>
    <property type="match status" value="1"/>
</dbReference>
<dbReference type="PANTHER" id="PTHR46825:SF9">
    <property type="entry name" value="BETA-LACTAMASE-RELATED DOMAIN-CONTAINING PROTEIN"/>
    <property type="match status" value="1"/>
</dbReference>
<organism evidence="2 3">
    <name type="scientific">Flavobacterium litorale</name>
    <dbReference type="NCBI Taxonomy" id="2856519"/>
    <lineage>
        <taxon>Bacteria</taxon>
        <taxon>Pseudomonadati</taxon>
        <taxon>Bacteroidota</taxon>
        <taxon>Flavobacteriia</taxon>
        <taxon>Flavobacteriales</taxon>
        <taxon>Flavobacteriaceae</taxon>
        <taxon>Flavobacterium</taxon>
    </lineage>
</organism>
<keyword evidence="3" id="KW-1185">Reference proteome</keyword>
<dbReference type="Gene3D" id="3.40.710.10">
    <property type="entry name" value="DD-peptidase/beta-lactamase superfamily"/>
    <property type="match status" value="1"/>
</dbReference>
<gene>
    <name evidence="2" type="ORF">K1I41_09525</name>
</gene>
<dbReference type="Pfam" id="PF00144">
    <property type="entry name" value="Beta-lactamase"/>
    <property type="match status" value="1"/>
</dbReference>
<evidence type="ECO:0000313" key="3">
    <source>
        <dbReference type="Proteomes" id="UP000825381"/>
    </source>
</evidence>
<sequence>MKFTKILPYIFIVLLFSCKEEKPMFAEHIPAAKVVDTMPRLSPLRTKLNKVSTAYKNLKISKIERFVKKTWRRNDLSGGFLVAKNGEILYESYGGLANKNTKQKIDSRTALHVASVSKVLTATVVLKLIDEGKLQLDQKVNTVLKTFPYDNITVKMLLTHRSGLPKYEYFTYDEKIWDGSMLTNKDILDLMATHKIDLYFRPDRKFGYCNTNYAMLALVIEKLTGMNYRDAMQEILFKPLGMNDTYVFDYDKHKESASMSYKGNNVLYDFDFLDNIYGDKNIYSTPRDLLKFDLATYSDDFLSPELTEQIYKGYSYERRGIKNYGLGIRLNEWKSGEKMAYHNGWWHGNTSSYITLKKDTVAIIALSNKFSKKPYGVYKLAPEFGSYPIKKWR</sequence>
<evidence type="ECO:0000313" key="2">
    <source>
        <dbReference type="EMBL" id="QYJ67778.1"/>
    </source>
</evidence>
<reference evidence="2 3" key="1">
    <citation type="submission" date="2021-07" db="EMBL/GenBank/DDBJ databases">
        <title>Flavobacterium WSW3-B6 sp.nov, isolated from seaweed.</title>
        <authorList>
            <person name="Muhammad N."/>
            <person name="Ho H."/>
            <person name="Lee Y.-J."/>
            <person name="Nguyen T."/>
            <person name="Ho J."/>
            <person name="Kim S.-G."/>
        </authorList>
    </citation>
    <scope>NUCLEOTIDE SEQUENCE [LARGE SCALE GENOMIC DNA]</scope>
    <source>
        <strain evidence="2 3">WSW3-B6</strain>
    </source>
</reference>